<accession>A0A0D2IN70</accession>
<dbReference type="GeneID" id="25289998"/>
<dbReference type="EMBL" id="KN847476">
    <property type="protein sequence ID" value="KIX07274.1"/>
    <property type="molecule type" value="Genomic_DNA"/>
</dbReference>
<feature type="compositionally biased region" description="Polar residues" evidence="1">
    <location>
        <begin position="119"/>
        <end position="140"/>
    </location>
</feature>
<keyword evidence="3" id="KW-1185">Reference proteome</keyword>
<dbReference type="VEuPathDB" id="FungiDB:Z518_01927"/>
<dbReference type="AlphaFoldDB" id="A0A0D2IN70"/>
<dbReference type="HOGENOM" id="CLU_016094_0_0_1"/>
<gene>
    <name evidence="2" type="ORF">Z518_01927</name>
</gene>
<feature type="region of interest" description="Disordered" evidence="1">
    <location>
        <begin position="240"/>
        <end position="297"/>
    </location>
</feature>
<dbReference type="PANTHER" id="PTHR40625:SF1">
    <property type="entry name" value="AMP-ACTIVATED PROTEIN KINASE GLYCOGEN-BINDING DOMAIN-CONTAINING PROTEIN"/>
    <property type="match status" value="1"/>
</dbReference>
<reference evidence="2 3" key="1">
    <citation type="submission" date="2015-01" db="EMBL/GenBank/DDBJ databases">
        <title>The Genome Sequence of Rhinocladiella mackenzie CBS 650.93.</title>
        <authorList>
            <consortium name="The Broad Institute Genomics Platform"/>
            <person name="Cuomo C."/>
            <person name="de Hoog S."/>
            <person name="Gorbushina A."/>
            <person name="Stielow B."/>
            <person name="Teixiera M."/>
            <person name="Abouelleil A."/>
            <person name="Chapman S.B."/>
            <person name="Priest M."/>
            <person name="Young S.K."/>
            <person name="Wortman J."/>
            <person name="Nusbaum C."/>
            <person name="Birren B."/>
        </authorList>
    </citation>
    <scope>NUCLEOTIDE SEQUENCE [LARGE SCALE GENOMIC DNA]</scope>
    <source>
        <strain evidence="2 3">CBS 650.93</strain>
    </source>
</reference>
<feature type="compositionally biased region" description="Polar residues" evidence="1">
    <location>
        <begin position="407"/>
        <end position="427"/>
    </location>
</feature>
<protein>
    <recommendedName>
        <fullName evidence="4">AMP-activated protein kinase glycogen-binding domain-containing protein</fullName>
    </recommendedName>
</protein>
<evidence type="ECO:0000313" key="2">
    <source>
        <dbReference type="EMBL" id="KIX07274.1"/>
    </source>
</evidence>
<evidence type="ECO:0008006" key="4">
    <source>
        <dbReference type="Google" id="ProtNLM"/>
    </source>
</evidence>
<organism evidence="2 3">
    <name type="scientific">Rhinocladiella mackenziei CBS 650.93</name>
    <dbReference type="NCBI Taxonomy" id="1442369"/>
    <lineage>
        <taxon>Eukaryota</taxon>
        <taxon>Fungi</taxon>
        <taxon>Dikarya</taxon>
        <taxon>Ascomycota</taxon>
        <taxon>Pezizomycotina</taxon>
        <taxon>Eurotiomycetes</taxon>
        <taxon>Chaetothyriomycetidae</taxon>
        <taxon>Chaetothyriales</taxon>
        <taxon>Herpotrichiellaceae</taxon>
        <taxon>Rhinocladiella</taxon>
    </lineage>
</organism>
<evidence type="ECO:0000256" key="1">
    <source>
        <dbReference type="SAM" id="MobiDB-lite"/>
    </source>
</evidence>
<feature type="region of interest" description="Disordered" evidence="1">
    <location>
        <begin position="119"/>
        <end position="226"/>
    </location>
</feature>
<feature type="region of interest" description="Disordered" evidence="1">
    <location>
        <begin position="401"/>
        <end position="428"/>
    </location>
</feature>
<name>A0A0D2IN70_9EURO</name>
<evidence type="ECO:0000313" key="3">
    <source>
        <dbReference type="Proteomes" id="UP000053617"/>
    </source>
</evidence>
<dbReference type="PANTHER" id="PTHR40625">
    <property type="entry name" value="GTP-BINDING PROTEIN ESDC-RELATED"/>
    <property type="match status" value="1"/>
</dbReference>
<dbReference type="Proteomes" id="UP000053617">
    <property type="component" value="Unassembled WGS sequence"/>
</dbReference>
<proteinExistence type="predicted"/>
<feature type="compositionally biased region" description="Low complexity" evidence="1">
    <location>
        <begin position="162"/>
        <end position="193"/>
    </location>
</feature>
<feature type="compositionally biased region" description="Polar residues" evidence="1">
    <location>
        <begin position="216"/>
        <end position="226"/>
    </location>
</feature>
<dbReference type="OrthoDB" id="5422351at2759"/>
<feature type="region of interest" description="Disordered" evidence="1">
    <location>
        <begin position="320"/>
        <end position="355"/>
    </location>
</feature>
<dbReference type="RefSeq" id="XP_013274410.1">
    <property type="nucleotide sequence ID" value="XM_013418956.1"/>
</dbReference>
<dbReference type="STRING" id="1442369.A0A0D2IN70"/>
<sequence length="638" mass="69596">MAPTTLITFLVRTPPSTRSVSLHGSWDNFSTPYPMQRDSRTGPEHWSGCHSFSNIICDGDLQPNGVPREGGLKMGGTYWYYYKLDDEIEFHNSAEPSTTSCPLLPGQLVNVLNVPFALSTSRPRNDSVSSTGSEYRTMNPTDKFLNPRPVPAKPSLPRLKTSPTFPQQSWSSSSSPVSASSRQGRSTTSRGPSQPGSANTFRVIRLTKKPSVEGPSRSTSRGSNRSVGIMSAFRALASPRMASPEAGVDRGRAATVDENPPVPLSRAPSGRSITPKRSGLGQMSPVAEIAPTAASGPNRELALRREFDQTADGVAALTMSSFGQHRRQGSLSREPSTLRNSLSLEGDSEQASLDQPNVHYHPLETLKEVLSASNTPVWPVTAMRVEEGDSVDEKQIPLDLEKRLPTLPNTPSSAYPPSNVDESPSNRLSDDIEHLQSRFSSTTIETESHTDSYIPHERSHFSDWTYDTAKLSPQSEYDPSIIDFEPMSPAAEDEFEFRDIHPIDVTSEGDHRIDLETKRYSAAKQDGLPSASSFSTVSSVASSATPSSHVDLDGAKEAEFAWSKFQHYSLPTEDVGSGVTLKRASTTEKVAPLVVDEHHRPGTFQPQLTFDGPAIPHSTSMQQLLDELSYLGGMIQQN</sequence>